<accession>A0ABU3A197</accession>
<keyword evidence="4" id="KW-0378">Hydrolase</keyword>
<evidence type="ECO:0000256" key="3">
    <source>
        <dbReference type="ARBA" id="ARBA00022759"/>
    </source>
</evidence>
<keyword evidence="5" id="KW-1015">Disulfide bond</keyword>
<organism evidence="7 8">
    <name type="scientific">Thalassotalea castellviae</name>
    <dbReference type="NCBI Taxonomy" id="3075612"/>
    <lineage>
        <taxon>Bacteria</taxon>
        <taxon>Pseudomonadati</taxon>
        <taxon>Pseudomonadota</taxon>
        <taxon>Gammaproteobacteria</taxon>
        <taxon>Alteromonadales</taxon>
        <taxon>Colwelliaceae</taxon>
        <taxon>Thalassotalea</taxon>
    </lineage>
</organism>
<keyword evidence="6" id="KW-0325">Glycoprotein</keyword>
<dbReference type="InterPro" id="IPR008947">
    <property type="entry name" value="PLipase_C/P1_nuclease_dom_sf"/>
</dbReference>
<dbReference type="PANTHER" id="PTHR33146">
    <property type="entry name" value="ENDONUCLEASE 4"/>
    <property type="match status" value="1"/>
</dbReference>
<comment type="caution">
    <text evidence="7">The sequence shown here is derived from an EMBL/GenBank/DDBJ whole genome shotgun (WGS) entry which is preliminary data.</text>
</comment>
<dbReference type="RefSeq" id="WP_311581233.1">
    <property type="nucleotide sequence ID" value="NZ_JAVRIF010000005.1"/>
</dbReference>
<dbReference type="CDD" id="cd11010">
    <property type="entry name" value="S1-P1_nuclease"/>
    <property type="match status" value="1"/>
</dbReference>
<sequence length="303" mass="34938">MTFRLPIIASIILLILFSTPVFALGKLSHQLVCQLSYDLLPSNKQQKIDKLLAQLTDKDKSRINSYNRNKKAHKVTFADSCTWADAIKKNKAYDSFKSWHYLNIERTSTLVTEKTCTKNCITAAIPFHRQQLIQAENAQEILEALMFLGHWLGDIHQPLHISFASDYGGNRNKITPLVGRCENLHWYWDECLMYPIAKSKESSDNFDYLAFKTEIYNLLSEQLTSAPKQRWEKSNTLDWANESLTIIRAKAFNYCQIDGENCLAKDHEKITITTAYHQHYQAILHERILQAAVRLSAILNKTL</sequence>
<dbReference type="Proteomes" id="UP001266357">
    <property type="component" value="Unassembled WGS sequence"/>
</dbReference>
<gene>
    <name evidence="7" type="ORF">RM573_10130</name>
</gene>
<keyword evidence="8" id="KW-1185">Reference proteome</keyword>
<dbReference type="EMBL" id="JAVRIF010000005">
    <property type="protein sequence ID" value="MDT0603951.1"/>
    <property type="molecule type" value="Genomic_DNA"/>
</dbReference>
<name>A0ABU3A197_9GAMM</name>
<evidence type="ECO:0000256" key="6">
    <source>
        <dbReference type="ARBA" id="ARBA00023180"/>
    </source>
</evidence>
<protein>
    <submittedName>
        <fullName evidence="7">S1/P1 nuclease</fullName>
    </submittedName>
</protein>
<proteinExistence type="predicted"/>
<dbReference type="PANTHER" id="PTHR33146:SF26">
    <property type="entry name" value="ENDONUCLEASE 4"/>
    <property type="match status" value="1"/>
</dbReference>
<reference evidence="7 8" key="1">
    <citation type="submission" date="2023-09" db="EMBL/GenBank/DDBJ databases">
        <authorList>
            <person name="Rey-Velasco X."/>
        </authorList>
    </citation>
    <scope>NUCLEOTIDE SEQUENCE [LARGE SCALE GENOMIC DNA]</scope>
    <source>
        <strain evidence="7 8">W431</strain>
    </source>
</reference>
<evidence type="ECO:0000313" key="7">
    <source>
        <dbReference type="EMBL" id="MDT0603951.1"/>
    </source>
</evidence>
<evidence type="ECO:0000256" key="4">
    <source>
        <dbReference type="ARBA" id="ARBA00022801"/>
    </source>
</evidence>
<dbReference type="Gene3D" id="1.10.575.10">
    <property type="entry name" value="P1 Nuclease"/>
    <property type="match status" value="1"/>
</dbReference>
<dbReference type="InterPro" id="IPR003154">
    <property type="entry name" value="S1/P1nuclease"/>
</dbReference>
<keyword evidence="1" id="KW-0540">Nuclease</keyword>
<keyword evidence="2" id="KW-0479">Metal-binding</keyword>
<evidence type="ECO:0000256" key="1">
    <source>
        <dbReference type="ARBA" id="ARBA00022722"/>
    </source>
</evidence>
<dbReference type="SUPFAM" id="SSF48537">
    <property type="entry name" value="Phospholipase C/P1 nuclease"/>
    <property type="match status" value="1"/>
</dbReference>
<dbReference type="Pfam" id="PF02265">
    <property type="entry name" value="S1-P1_nuclease"/>
    <property type="match status" value="1"/>
</dbReference>
<keyword evidence="3" id="KW-0255">Endonuclease</keyword>
<evidence type="ECO:0000256" key="5">
    <source>
        <dbReference type="ARBA" id="ARBA00023157"/>
    </source>
</evidence>
<evidence type="ECO:0000256" key="2">
    <source>
        <dbReference type="ARBA" id="ARBA00022723"/>
    </source>
</evidence>
<evidence type="ECO:0000313" key="8">
    <source>
        <dbReference type="Proteomes" id="UP001266357"/>
    </source>
</evidence>